<dbReference type="EMBL" id="JAJFAT010000009">
    <property type="protein sequence ID" value="MCC3145168.1"/>
    <property type="molecule type" value="Genomic_DNA"/>
</dbReference>
<evidence type="ECO:0000313" key="2">
    <source>
        <dbReference type="EMBL" id="MCC3145168.1"/>
    </source>
</evidence>
<feature type="coiled-coil region" evidence="1">
    <location>
        <begin position="26"/>
        <end position="60"/>
    </location>
</feature>
<name>A0AAW4WVN4_9FIRM</name>
<evidence type="ECO:0000256" key="1">
    <source>
        <dbReference type="SAM" id="Coils"/>
    </source>
</evidence>
<keyword evidence="1" id="KW-0175">Coiled coil</keyword>
<gene>
    <name evidence="2" type="ORF">LJ207_07505</name>
</gene>
<accession>A0AAW4WVN4</accession>
<dbReference type="RefSeq" id="WP_229345732.1">
    <property type="nucleotide sequence ID" value="NZ_JAJFAT010000009.1"/>
</dbReference>
<protein>
    <submittedName>
        <fullName evidence="2">Uncharacterized protein</fullName>
    </submittedName>
</protein>
<dbReference type="Proteomes" id="UP001199296">
    <property type="component" value="Unassembled WGS sequence"/>
</dbReference>
<keyword evidence="3" id="KW-1185">Reference proteome</keyword>
<proteinExistence type="predicted"/>
<sequence>MTSKLKRLAKEIEAISKGLKITFGNNKDKKIDLRKEKRRLAELEVKLRAMKVLAKRIRDEDLSQEKEAELREYFLYLEKELIGLGLKFRRLSKNRSIQKYKDYTQSIYY</sequence>
<dbReference type="AlphaFoldDB" id="A0AAW4WVN4"/>
<evidence type="ECO:0000313" key="3">
    <source>
        <dbReference type="Proteomes" id="UP001199296"/>
    </source>
</evidence>
<organism evidence="2 3">
    <name type="scientific">Halanaerobium polyolivorans</name>
    <dbReference type="NCBI Taxonomy" id="2886943"/>
    <lineage>
        <taxon>Bacteria</taxon>
        <taxon>Bacillati</taxon>
        <taxon>Bacillota</taxon>
        <taxon>Clostridia</taxon>
        <taxon>Halanaerobiales</taxon>
        <taxon>Halanaerobiaceae</taxon>
        <taxon>Halanaerobium</taxon>
    </lineage>
</organism>
<comment type="caution">
    <text evidence="2">The sequence shown here is derived from an EMBL/GenBank/DDBJ whole genome shotgun (WGS) entry which is preliminary data.</text>
</comment>
<reference evidence="2 3" key="1">
    <citation type="submission" date="2021-10" db="EMBL/GenBank/DDBJ databases">
        <authorList>
            <person name="Grouzdev D.S."/>
            <person name="Pantiukh K.S."/>
            <person name="Krutkina M.S."/>
        </authorList>
    </citation>
    <scope>NUCLEOTIDE SEQUENCE [LARGE SCALE GENOMIC DNA]</scope>
    <source>
        <strain evidence="2 3">Z-7514</strain>
    </source>
</reference>